<feature type="transmembrane region" description="Helical" evidence="2">
    <location>
        <begin position="12"/>
        <end position="33"/>
    </location>
</feature>
<dbReference type="Proteomes" id="UP000178870">
    <property type="component" value="Unassembled WGS sequence"/>
</dbReference>
<comment type="caution">
    <text evidence="3">The sequence shown here is derived from an EMBL/GenBank/DDBJ whole genome shotgun (WGS) entry which is preliminary data.</text>
</comment>
<dbReference type="Gene3D" id="3.30.70.60">
    <property type="match status" value="1"/>
</dbReference>
<organism evidence="3 4">
    <name type="scientific">Candidatus Woesebacteria bacterium RIFCSPHIGHO2_01_FULL_44_21</name>
    <dbReference type="NCBI Taxonomy" id="1802503"/>
    <lineage>
        <taxon>Bacteria</taxon>
        <taxon>Candidatus Woeseibacteriota</taxon>
    </lineage>
</organism>
<name>A0A1F7Z0U6_9BACT</name>
<reference evidence="3 4" key="1">
    <citation type="journal article" date="2016" name="Nat. Commun.">
        <title>Thousands of microbial genomes shed light on interconnected biogeochemical processes in an aquifer system.</title>
        <authorList>
            <person name="Anantharaman K."/>
            <person name="Brown C.T."/>
            <person name="Hug L.A."/>
            <person name="Sharon I."/>
            <person name="Castelle C.J."/>
            <person name="Probst A.J."/>
            <person name="Thomas B.C."/>
            <person name="Singh A."/>
            <person name="Wilkins M.J."/>
            <person name="Karaoz U."/>
            <person name="Brodie E.L."/>
            <person name="Williams K.H."/>
            <person name="Hubbard S.S."/>
            <person name="Banfield J.F."/>
        </authorList>
    </citation>
    <scope>NUCLEOTIDE SEQUENCE [LARGE SCALE GENOMIC DNA]</scope>
</reference>
<keyword evidence="2" id="KW-0472">Membrane</keyword>
<evidence type="ECO:0000313" key="3">
    <source>
        <dbReference type="EMBL" id="OGM33074.1"/>
    </source>
</evidence>
<gene>
    <name evidence="3" type="ORF">A2803_03070</name>
</gene>
<accession>A0A1F7Z0U6</accession>
<sequence length="230" mass="24492">MERLTNKFKNLLIPIAVVAIFLVLIVVAANFLIGQINSVRSQAAALNSKIATLEARVATLQESSATVRDSVNATAIAIPEKNPAVLVTRQLRKLANDNGVVLSEFSIVSTNIQGENSMYTYEVNFQALGTDYASVSVFLDGLDNLLPLINLGSLAMNSKLGGVEATVRLIAYSAPFPETLPSLDDPISGLSDGEQESLNVLSGFVSPSGGEALPEPIEIIPRPNPFLLEI</sequence>
<evidence type="ECO:0000256" key="1">
    <source>
        <dbReference type="SAM" id="Coils"/>
    </source>
</evidence>
<dbReference type="AlphaFoldDB" id="A0A1F7Z0U6"/>
<evidence type="ECO:0000256" key="2">
    <source>
        <dbReference type="SAM" id="Phobius"/>
    </source>
</evidence>
<feature type="coiled-coil region" evidence="1">
    <location>
        <begin position="36"/>
        <end position="63"/>
    </location>
</feature>
<evidence type="ECO:0000313" key="4">
    <source>
        <dbReference type="Proteomes" id="UP000178870"/>
    </source>
</evidence>
<protein>
    <submittedName>
        <fullName evidence="3">Uncharacterized protein</fullName>
    </submittedName>
</protein>
<dbReference type="InterPro" id="IPR014717">
    <property type="entry name" value="Transl_elong_EF1B/ribsomal_bS6"/>
</dbReference>
<keyword evidence="1" id="KW-0175">Coiled coil</keyword>
<keyword evidence="2" id="KW-1133">Transmembrane helix</keyword>
<keyword evidence="2" id="KW-0812">Transmembrane</keyword>
<dbReference type="EMBL" id="MGGP01000009">
    <property type="protein sequence ID" value="OGM33074.1"/>
    <property type="molecule type" value="Genomic_DNA"/>
</dbReference>
<proteinExistence type="predicted"/>